<dbReference type="GO" id="GO:0005829">
    <property type="term" value="C:cytosol"/>
    <property type="evidence" value="ECO:0007669"/>
    <property type="project" value="UniProtKB-ARBA"/>
</dbReference>
<evidence type="ECO:0000313" key="7">
    <source>
        <dbReference type="EMBL" id="SPP74245.1"/>
    </source>
</evidence>
<keyword evidence="2" id="KW-0597">Phosphoprotein</keyword>
<feature type="region of interest" description="Disordered" evidence="5">
    <location>
        <begin position="197"/>
        <end position="243"/>
    </location>
</feature>
<keyword evidence="8" id="KW-1185">Reference proteome</keyword>
<sequence length="716" mass="78533">MATSLNKTRHRRRLAAISFLSNISLDGTHRDTKFGATFGSSIICNQNKNPTPTYSNGHATSALGLGAGGYHQHYQQHHQQRGHSAQQQAKQQQQQQQQNHQYQQHQQPPHHHQNGGTSIPILCTAIDVQIGGGLGDFGMLLDECTTAAAAGGGSDGDGHFSETENMGQYLMNVLPTDHSAATISPAVSAERRNIKRQAPGSGNMSIRQQQKQQHQQQARACPAGSGGSGAESGSDSDSVKIPLKVSNLGSGGGVGGAGAKLLPLRERTFSNGASDQPSMQPERRARLNTAPGMRAGSNSSIVVGGGLKRTYILSGSSVSHITDDSSTESLAPAGNFSGSFRNSLSKSVQITDSRRGTTNVQGLGLGQRDERMVLVSRKIPFFIFSALPYYKGKNGRTEFRKEDRRRRNPSTSRPLSSINDAPFDPFDLMGMQKAESGQDISYGHLLIPSRQYEKERKKYGNASANASIFENQMEITSTAALKNHGIASTKTITKRQGKWCFTYENNNRNSAASPTPENKLDLDIDSIVLGGDTPRGPTNQYSANILDDPELIAGKHRTLLTFTSYMTSVIDYVRPSDLKKELNDKFREKFPTIQLTLSKLRSIKREMRRINKLDTRIDLVTISQAYVYFEKLILGNLINKSNRKLCAGACLLLSAKMNDVKGDSLKSLIEKTESVFRLNRKELISSEFAVLVALEFSLHVPMHEVLPHYQRLLYES</sequence>
<protein>
    <submittedName>
        <fullName evidence="7">Blast:CDK5 and ABL1 enzyme substrate 1</fullName>
    </submittedName>
</protein>
<evidence type="ECO:0000313" key="8">
    <source>
        <dbReference type="Proteomes" id="UP000268350"/>
    </source>
</evidence>
<dbReference type="InterPro" id="IPR006671">
    <property type="entry name" value="Cyclin_N"/>
</dbReference>
<dbReference type="Pfam" id="PF00134">
    <property type="entry name" value="Cyclin_N"/>
    <property type="match status" value="1"/>
</dbReference>
<dbReference type="CDD" id="cd20556">
    <property type="entry name" value="CYCLIN_CABLES"/>
    <property type="match status" value="1"/>
</dbReference>
<dbReference type="EMBL" id="OUUW01000001">
    <property type="protein sequence ID" value="SPP74245.1"/>
    <property type="molecule type" value="Genomic_DNA"/>
</dbReference>
<gene>
    <name evidence="7" type="ORF">DGUA_6G001856</name>
</gene>
<comment type="similarity">
    <text evidence="1">Belongs to the cyclin family.</text>
</comment>
<dbReference type="OMA" id="MGLEDCT"/>
<feature type="region of interest" description="Disordered" evidence="5">
    <location>
        <begin position="72"/>
        <end position="118"/>
    </location>
</feature>
<accession>A0A3B0J0L3</accession>
<dbReference type="SUPFAM" id="SSF47954">
    <property type="entry name" value="Cyclin-like"/>
    <property type="match status" value="1"/>
</dbReference>
<dbReference type="InterPro" id="IPR012388">
    <property type="entry name" value="CABLES1/2"/>
</dbReference>
<evidence type="ECO:0000256" key="5">
    <source>
        <dbReference type="SAM" id="MobiDB-lite"/>
    </source>
</evidence>
<name>A0A3B0J0L3_DROGU</name>
<dbReference type="PANTHER" id="PTHR22896:SF0">
    <property type="entry name" value="CYCLIN N-TERMINAL DOMAIN-CONTAINING PROTEIN"/>
    <property type="match status" value="1"/>
</dbReference>
<proteinExistence type="inferred from homology"/>
<dbReference type="GO" id="GO:0051301">
    <property type="term" value="P:cell division"/>
    <property type="evidence" value="ECO:0007669"/>
    <property type="project" value="UniProtKB-KW"/>
</dbReference>
<keyword evidence="4" id="KW-0131">Cell cycle</keyword>
<evidence type="ECO:0000256" key="2">
    <source>
        <dbReference type="ARBA" id="ARBA00022553"/>
    </source>
</evidence>
<feature type="domain" description="Cyclin N-terminal" evidence="6">
    <location>
        <begin position="619"/>
        <end position="698"/>
    </location>
</feature>
<dbReference type="GO" id="GO:0051726">
    <property type="term" value="P:regulation of cell cycle"/>
    <property type="evidence" value="ECO:0007669"/>
    <property type="project" value="InterPro"/>
</dbReference>
<dbReference type="AlphaFoldDB" id="A0A3B0J0L3"/>
<dbReference type="OrthoDB" id="5353095at2759"/>
<evidence type="ECO:0000256" key="1">
    <source>
        <dbReference type="ARBA" id="ARBA00008742"/>
    </source>
</evidence>
<dbReference type="PANTHER" id="PTHR22896">
    <property type="entry name" value="CDK5 AND ABL1 ENZYME SUBSTRATE 1"/>
    <property type="match status" value="1"/>
</dbReference>
<dbReference type="PIRSF" id="PIRSF025798">
    <property type="entry name" value="Cables"/>
    <property type="match status" value="1"/>
</dbReference>
<feature type="compositionally biased region" description="Polar residues" evidence="5">
    <location>
        <begin position="409"/>
        <end position="419"/>
    </location>
</feature>
<dbReference type="InterPro" id="IPR036915">
    <property type="entry name" value="Cyclin-like_sf"/>
</dbReference>
<evidence type="ECO:0000256" key="4">
    <source>
        <dbReference type="ARBA" id="ARBA00023306"/>
    </source>
</evidence>
<dbReference type="STRING" id="7266.A0A3B0J0L3"/>
<feature type="compositionally biased region" description="Low complexity" evidence="5">
    <location>
        <begin position="82"/>
        <end position="107"/>
    </location>
</feature>
<evidence type="ECO:0000259" key="6">
    <source>
        <dbReference type="Pfam" id="PF00134"/>
    </source>
</evidence>
<dbReference type="Gene3D" id="1.10.472.10">
    <property type="entry name" value="Cyclin-like"/>
    <property type="match status" value="1"/>
</dbReference>
<dbReference type="Proteomes" id="UP000268350">
    <property type="component" value="Unassembled WGS sequence"/>
</dbReference>
<evidence type="ECO:0000256" key="3">
    <source>
        <dbReference type="ARBA" id="ARBA00022618"/>
    </source>
</evidence>
<dbReference type="FunFam" id="1.10.472.10:FF:000020">
    <property type="entry name" value="CDK5 and ABL1 enzyme substrate 1"/>
    <property type="match status" value="1"/>
</dbReference>
<feature type="region of interest" description="Disordered" evidence="5">
    <location>
        <begin position="397"/>
        <end position="422"/>
    </location>
</feature>
<keyword evidence="3" id="KW-0132">Cell division</keyword>
<organism evidence="7 8">
    <name type="scientific">Drosophila guanche</name>
    <name type="common">Fruit fly</name>
    <dbReference type="NCBI Taxonomy" id="7266"/>
    <lineage>
        <taxon>Eukaryota</taxon>
        <taxon>Metazoa</taxon>
        <taxon>Ecdysozoa</taxon>
        <taxon>Arthropoda</taxon>
        <taxon>Hexapoda</taxon>
        <taxon>Insecta</taxon>
        <taxon>Pterygota</taxon>
        <taxon>Neoptera</taxon>
        <taxon>Endopterygota</taxon>
        <taxon>Diptera</taxon>
        <taxon>Brachycera</taxon>
        <taxon>Muscomorpha</taxon>
        <taxon>Ephydroidea</taxon>
        <taxon>Drosophilidae</taxon>
        <taxon>Drosophila</taxon>
        <taxon>Sophophora</taxon>
    </lineage>
</organism>
<reference evidence="8" key="1">
    <citation type="submission" date="2018-01" db="EMBL/GenBank/DDBJ databases">
        <authorList>
            <person name="Alioto T."/>
            <person name="Alioto T."/>
        </authorList>
    </citation>
    <scope>NUCLEOTIDE SEQUENCE [LARGE SCALE GENOMIC DNA]</scope>
</reference>
<feature type="compositionally biased region" description="Low complexity" evidence="5">
    <location>
        <begin position="208"/>
        <end position="217"/>
    </location>
</feature>